<protein>
    <recommendedName>
        <fullName evidence="1">DOD-type homing endonuclease domain-containing protein</fullName>
    </recommendedName>
</protein>
<reference evidence="2 3" key="1">
    <citation type="journal article" date="2016" name="Nat. Commun.">
        <title>Thousands of microbial genomes shed light on interconnected biogeochemical processes in an aquifer system.</title>
        <authorList>
            <person name="Anantharaman K."/>
            <person name="Brown C.T."/>
            <person name="Hug L.A."/>
            <person name="Sharon I."/>
            <person name="Castelle C.J."/>
            <person name="Probst A.J."/>
            <person name="Thomas B.C."/>
            <person name="Singh A."/>
            <person name="Wilkins M.J."/>
            <person name="Karaoz U."/>
            <person name="Brodie E.L."/>
            <person name="Williams K.H."/>
            <person name="Hubbard S.S."/>
            <person name="Banfield J.F."/>
        </authorList>
    </citation>
    <scope>NUCLEOTIDE SEQUENCE [LARGE SCALE GENOMIC DNA]</scope>
</reference>
<organism evidence="2 3">
    <name type="scientific">Candidatus Blackburnbacteria bacterium RIFCSPLOWO2_01_FULL_40_20</name>
    <dbReference type="NCBI Taxonomy" id="1797519"/>
    <lineage>
        <taxon>Bacteria</taxon>
        <taxon>Candidatus Blackburniibacteriota</taxon>
    </lineage>
</organism>
<sequence length="204" mass="23795">MNWTAELCYVIGLITTDGNLSKDLRHIEFTSKDLDQVETFASLLKLKNKISVKSSCYRIQFGNVKLYQLLLEIGLMPNKTKILGPLKIPDLYFADFLRGYLDGDGYTYSYWDKRWKNSYMLYTGFVSASENHIKWLQEQIKRLYKISGVLRFEGKSTFSLKFAKVESLVILSKMYYESGLPCLKRKYSKIERSLGIIERCKPGW</sequence>
<dbReference type="InterPro" id="IPR004042">
    <property type="entry name" value="Intein_endonuc_central"/>
</dbReference>
<feature type="domain" description="DOD-type homing endonuclease" evidence="1">
    <location>
        <begin position="10"/>
        <end position="149"/>
    </location>
</feature>
<dbReference type="SUPFAM" id="SSF55608">
    <property type="entry name" value="Homing endonucleases"/>
    <property type="match status" value="2"/>
</dbReference>
<dbReference type="Gene3D" id="3.10.28.10">
    <property type="entry name" value="Homing endonucleases"/>
    <property type="match status" value="1"/>
</dbReference>
<dbReference type="AlphaFoldDB" id="A0A1G1VBT6"/>
<name>A0A1G1VBT6_9BACT</name>
<comment type="caution">
    <text evidence="2">The sequence shown here is derived from an EMBL/GenBank/DDBJ whole genome shotgun (WGS) entry which is preliminary data.</text>
</comment>
<dbReference type="PROSITE" id="PS50819">
    <property type="entry name" value="INTEIN_ENDONUCLEASE"/>
    <property type="match status" value="1"/>
</dbReference>
<evidence type="ECO:0000313" key="3">
    <source>
        <dbReference type="Proteomes" id="UP000178659"/>
    </source>
</evidence>
<proteinExistence type="predicted"/>
<dbReference type="Proteomes" id="UP000178659">
    <property type="component" value="Unassembled WGS sequence"/>
</dbReference>
<accession>A0A1G1VBT6</accession>
<evidence type="ECO:0000313" key="2">
    <source>
        <dbReference type="EMBL" id="OGY12859.1"/>
    </source>
</evidence>
<dbReference type="GO" id="GO:0004519">
    <property type="term" value="F:endonuclease activity"/>
    <property type="evidence" value="ECO:0007669"/>
    <property type="project" value="InterPro"/>
</dbReference>
<dbReference type="InterPro" id="IPR027434">
    <property type="entry name" value="Homing_endonucl"/>
</dbReference>
<evidence type="ECO:0000259" key="1">
    <source>
        <dbReference type="PROSITE" id="PS50819"/>
    </source>
</evidence>
<dbReference type="EMBL" id="MHCC01000023">
    <property type="protein sequence ID" value="OGY12859.1"/>
    <property type="molecule type" value="Genomic_DNA"/>
</dbReference>
<gene>
    <name evidence="2" type="ORF">A3A77_03150</name>
</gene>